<dbReference type="RefSeq" id="WP_091066704.1">
    <property type="nucleotide sequence ID" value="NZ_FNCF01000006.1"/>
</dbReference>
<dbReference type="OrthoDB" id="3531406at2"/>
<evidence type="ECO:0000313" key="1">
    <source>
        <dbReference type="EMBL" id="SDG84775.1"/>
    </source>
</evidence>
<dbReference type="Proteomes" id="UP000198863">
    <property type="component" value="Unassembled WGS sequence"/>
</dbReference>
<reference evidence="2" key="1">
    <citation type="submission" date="2016-10" db="EMBL/GenBank/DDBJ databases">
        <authorList>
            <person name="Varghese N."/>
            <person name="Submissions S."/>
        </authorList>
    </citation>
    <scope>NUCLEOTIDE SEQUENCE [LARGE SCALE GENOMIC DNA]</scope>
    <source>
        <strain evidence="2">DSM 44526</strain>
    </source>
</reference>
<keyword evidence="2" id="KW-1185">Reference proteome</keyword>
<dbReference type="Pfam" id="PF17249">
    <property type="entry name" value="DUF5318"/>
    <property type="match status" value="1"/>
</dbReference>
<evidence type="ECO:0008006" key="3">
    <source>
        <dbReference type="Google" id="ProtNLM"/>
    </source>
</evidence>
<evidence type="ECO:0000313" key="2">
    <source>
        <dbReference type="Proteomes" id="UP000198863"/>
    </source>
</evidence>
<name>A0A1G7XKM7_9ACTN</name>
<dbReference type="InterPro" id="IPR035169">
    <property type="entry name" value="DUF5318"/>
</dbReference>
<gene>
    <name evidence="1" type="ORF">SAMN05660324_3700</name>
</gene>
<accession>A0A1G7XKM7</accession>
<organism evidence="1 2">
    <name type="scientific">Klenkia brasiliensis</name>
    <dbReference type="NCBI Taxonomy" id="333142"/>
    <lineage>
        <taxon>Bacteria</taxon>
        <taxon>Bacillati</taxon>
        <taxon>Actinomycetota</taxon>
        <taxon>Actinomycetes</taxon>
        <taxon>Geodermatophilales</taxon>
        <taxon>Geodermatophilaceae</taxon>
        <taxon>Klenkia</taxon>
    </lineage>
</organism>
<dbReference type="AlphaFoldDB" id="A0A1G7XKM7"/>
<dbReference type="EMBL" id="FNCF01000006">
    <property type="protein sequence ID" value="SDG84775.1"/>
    <property type="molecule type" value="Genomic_DNA"/>
</dbReference>
<sequence length="136" mass="15274">MPRRSTVDHTLRKRAVLADVRAGRVALAEVCDATPHLVQAARHHGEETPDRCPVCQNTLLTRVNYVYGEALGTVAGQAKRQRELARMDAMQDEFAVYCVEVCRACRWNHLAVSYLLGAEPVPGREPRRARRRTAPD</sequence>
<protein>
    <recommendedName>
        <fullName evidence="3">DUF5318 domain-containing protein</fullName>
    </recommendedName>
</protein>
<proteinExistence type="predicted"/>